<keyword evidence="1" id="KW-0812">Transmembrane</keyword>
<accession>A0ABR4LQM8</accession>
<dbReference type="Proteomes" id="UP001610432">
    <property type="component" value="Unassembled WGS sequence"/>
</dbReference>
<organism evidence="2 3">
    <name type="scientific">Aspergillus lucknowensis</name>
    <dbReference type="NCBI Taxonomy" id="176173"/>
    <lineage>
        <taxon>Eukaryota</taxon>
        <taxon>Fungi</taxon>
        <taxon>Dikarya</taxon>
        <taxon>Ascomycota</taxon>
        <taxon>Pezizomycotina</taxon>
        <taxon>Eurotiomycetes</taxon>
        <taxon>Eurotiomycetidae</taxon>
        <taxon>Eurotiales</taxon>
        <taxon>Aspergillaceae</taxon>
        <taxon>Aspergillus</taxon>
        <taxon>Aspergillus subgen. Nidulantes</taxon>
    </lineage>
</organism>
<keyword evidence="1" id="KW-1133">Transmembrane helix</keyword>
<keyword evidence="3" id="KW-1185">Reference proteome</keyword>
<dbReference type="EMBL" id="JBFXLQ010000022">
    <property type="protein sequence ID" value="KAL2866838.1"/>
    <property type="molecule type" value="Genomic_DNA"/>
</dbReference>
<dbReference type="GeneID" id="98139459"/>
<reference evidence="2 3" key="1">
    <citation type="submission" date="2024-07" db="EMBL/GenBank/DDBJ databases">
        <title>Section-level genome sequencing and comparative genomics of Aspergillus sections Usti and Cavernicolus.</title>
        <authorList>
            <consortium name="Lawrence Berkeley National Laboratory"/>
            <person name="Nybo J.L."/>
            <person name="Vesth T.C."/>
            <person name="Theobald S."/>
            <person name="Frisvad J.C."/>
            <person name="Larsen T.O."/>
            <person name="Kjaerboelling I."/>
            <person name="Rothschild-Mancinelli K."/>
            <person name="Lyhne E.K."/>
            <person name="Kogle M.E."/>
            <person name="Barry K."/>
            <person name="Clum A."/>
            <person name="Na H."/>
            <person name="Ledsgaard L."/>
            <person name="Lin J."/>
            <person name="Lipzen A."/>
            <person name="Kuo A."/>
            <person name="Riley R."/>
            <person name="Mondo S."/>
            <person name="Labutti K."/>
            <person name="Haridas S."/>
            <person name="Pangalinan J."/>
            <person name="Salamov A.A."/>
            <person name="Simmons B.A."/>
            <person name="Magnuson J.K."/>
            <person name="Chen J."/>
            <person name="Drula E."/>
            <person name="Henrissat B."/>
            <person name="Wiebenga A."/>
            <person name="Lubbers R.J."/>
            <person name="Gomes A.C."/>
            <person name="Macurrencykelacurrency M.R."/>
            <person name="Stajich J."/>
            <person name="Grigoriev I.V."/>
            <person name="Mortensen U.H."/>
            <person name="De Vries R.P."/>
            <person name="Baker S.E."/>
            <person name="Andersen M.R."/>
        </authorList>
    </citation>
    <scope>NUCLEOTIDE SEQUENCE [LARGE SCALE GENOMIC DNA]</scope>
    <source>
        <strain evidence="2 3">CBS 449.75</strain>
    </source>
</reference>
<gene>
    <name evidence="2" type="ORF">BJX67DRAFT_117358</name>
</gene>
<sequence length="64" mass="7216">MRSDAFPSRVESLTFNLGALRSTMAFGSLYSFFSLYIISSPPWPSYHMTDLSLGHPRRMGARCP</sequence>
<feature type="transmembrane region" description="Helical" evidence="1">
    <location>
        <begin position="20"/>
        <end position="38"/>
    </location>
</feature>
<evidence type="ECO:0000256" key="1">
    <source>
        <dbReference type="SAM" id="Phobius"/>
    </source>
</evidence>
<evidence type="ECO:0000313" key="3">
    <source>
        <dbReference type="Proteomes" id="UP001610432"/>
    </source>
</evidence>
<keyword evidence="1" id="KW-0472">Membrane</keyword>
<proteinExistence type="predicted"/>
<evidence type="ECO:0000313" key="2">
    <source>
        <dbReference type="EMBL" id="KAL2866838.1"/>
    </source>
</evidence>
<comment type="caution">
    <text evidence="2">The sequence shown here is derived from an EMBL/GenBank/DDBJ whole genome shotgun (WGS) entry which is preliminary data.</text>
</comment>
<protein>
    <submittedName>
        <fullName evidence="2">Uncharacterized protein</fullName>
    </submittedName>
</protein>
<name>A0ABR4LQM8_9EURO</name>
<dbReference type="RefSeq" id="XP_070885817.1">
    <property type="nucleotide sequence ID" value="XM_071024387.1"/>
</dbReference>